<dbReference type="EMBL" id="JRNI01000059">
    <property type="protein sequence ID" value="KGF28059.1"/>
    <property type="molecule type" value="Genomic_DNA"/>
</dbReference>
<sequence length="60" mass="6628">MMDLIIIGAVFALASWYIYHKLVKKKGCSGCASSKGCAAAQHQKQAMMKKQRLPEVDQSK</sequence>
<keyword evidence="2" id="KW-1185">Reference proteome</keyword>
<gene>
    <name evidence="1" type="ORF">HMPREF2130_09720</name>
</gene>
<evidence type="ECO:0000313" key="1">
    <source>
        <dbReference type="EMBL" id="KGF28059.1"/>
    </source>
</evidence>
<reference evidence="1 2" key="1">
    <citation type="submission" date="2014-07" db="EMBL/GenBank/DDBJ databases">
        <authorList>
            <person name="McCorrison J."/>
            <person name="Sanka R."/>
            <person name="Torralba M."/>
            <person name="Gillis M."/>
            <person name="Haft D.H."/>
            <person name="Methe B."/>
            <person name="Sutton G."/>
            <person name="Nelson K.E."/>
        </authorList>
    </citation>
    <scope>NUCLEOTIDE SEQUENCE [LARGE SCALE GENOMIC DNA]</scope>
    <source>
        <strain evidence="1 2">DNF00040</strain>
    </source>
</reference>
<evidence type="ECO:0008006" key="3">
    <source>
        <dbReference type="Google" id="ProtNLM"/>
    </source>
</evidence>
<organism evidence="1 2">
    <name type="scientific">Oligella urethralis DNF00040</name>
    <dbReference type="NCBI Taxonomy" id="1401065"/>
    <lineage>
        <taxon>Bacteria</taxon>
        <taxon>Pseudomonadati</taxon>
        <taxon>Pseudomonadota</taxon>
        <taxon>Betaproteobacteria</taxon>
        <taxon>Burkholderiales</taxon>
        <taxon>Alcaligenaceae</taxon>
        <taxon>Oligella</taxon>
    </lineage>
</organism>
<name>A0A096B445_9BURK</name>
<comment type="caution">
    <text evidence="1">The sequence shown here is derived from an EMBL/GenBank/DDBJ whole genome shotgun (WGS) entry which is preliminary data.</text>
</comment>
<accession>A0A096B445</accession>
<dbReference type="Proteomes" id="UP000029629">
    <property type="component" value="Unassembled WGS sequence"/>
</dbReference>
<dbReference type="RefSeq" id="WP_018026465.1">
    <property type="nucleotide sequence ID" value="NZ_JRNI01000059.1"/>
</dbReference>
<proteinExistence type="predicted"/>
<evidence type="ECO:0000313" key="2">
    <source>
        <dbReference type="Proteomes" id="UP000029629"/>
    </source>
</evidence>
<protein>
    <recommendedName>
        <fullName evidence="3">Virus attachment protein p12 family protein</fullName>
    </recommendedName>
</protein>
<dbReference type="AlphaFoldDB" id="A0A096B445"/>
<dbReference type="Pfam" id="PF12669">
    <property type="entry name" value="FeoB_associated"/>
    <property type="match status" value="1"/>
</dbReference>
<dbReference type="GeneID" id="93427415"/>